<evidence type="ECO:0000256" key="1">
    <source>
        <dbReference type="ARBA" id="ARBA00004141"/>
    </source>
</evidence>
<evidence type="ECO:0000256" key="3">
    <source>
        <dbReference type="ARBA" id="ARBA00022448"/>
    </source>
</evidence>
<feature type="transmembrane region" description="Helical" evidence="8">
    <location>
        <begin position="12"/>
        <end position="31"/>
    </location>
</feature>
<feature type="transmembrane region" description="Helical" evidence="8">
    <location>
        <begin position="219"/>
        <end position="241"/>
    </location>
</feature>
<evidence type="ECO:0000256" key="4">
    <source>
        <dbReference type="ARBA" id="ARBA00022544"/>
    </source>
</evidence>
<sequence length="367" mass="42054">MFASKDNITIQQMVYIVIQAQIGVGILSLPYNVAKYADHDSWISTLIAGVLMIGVILIMWMLCNQYPCLVMYDIFKKTSGEFLGKTLIVCYAVYFMLQGSYILARYGHIVGSWVLERTPHWIIISLMVAVSAYLVKDTLQSLARFYVLVTPLLIILLFLSTYSLKDANFLYILPIGSAGALNIFKGSKEAIFSMLGFDFIFFIFPFVNGSSKQKLKAVIMAHIFVTLFYTYLVFISLVYFMSPVDINLTPEPFIYMIKAYSFHVIERMDLFFISIWIISVATSFMYLLLLSSKGLANLFRLEHTRFLPLICVITLIVSIWFMHIDKLNVINKYLTACHYVFQLFIPALLLAVSFITKRRASVRHEAK</sequence>
<feature type="transmembrane region" description="Helical" evidence="8">
    <location>
        <begin position="82"/>
        <end position="106"/>
    </location>
</feature>
<protein>
    <submittedName>
        <fullName evidence="9">Spore germination protein</fullName>
    </submittedName>
</protein>
<gene>
    <name evidence="9" type="ORF">LQV63_28580</name>
</gene>
<feature type="transmembrane region" description="Helical" evidence="8">
    <location>
        <begin position="270"/>
        <end position="291"/>
    </location>
</feature>
<keyword evidence="6 8" id="KW-1133">Transmembrane helix</keyword>
<comment type="similarity">
    <text evidence="2">Belongs to the amino acid-polyamine-organocation (APC) superfamily. Spore germination protein (SGP) (TC 2.A.3.9) family.</text>
</comment>
<evidence type="ECO:0000256" key="2">
    <source>
        <dbReference type="ARBA" id="ARBA00007998"/>
    </source>
</evidence>
<name>A0ABS8YN24_9BACL</name>
<dbReference type="Pfam" id="PF03845">
    <property type="entry name" value="Spore_permease"/>
    <property type="match status" value="1"/>
</dbReference>
<feature type="transmembrane region" description="Helical" evidence="8">
    <location>
        <begin position="118"/>
        <end position="135"/>
    </location>
</feature>
<evidence type="ECO:0000256" key="6">
    <source>
        <dbReference type="ARBA" id="ARBA00022989"/>
    </source>
</evidence>
<keyword evidence="4" id="KW-0309">Germination</keyword>
<keyword evidence="5 8" id="KW-0812">Transmembrane</keyword>
<dbReference type="PANTHER" id="PTHR34975">
    <property type="entry name" value="SPORE GERMINATION PROTEIN A2"/>
    <property type="match status" value="1"/>
</dbReference>
<evidence type="ECO:0000256" key="5">
    <source>
        <dbReference type="ARBA" id="ARBA00022692"/>
    </source>
</evidence>
<feature type="transmembrane region" description="Helical" evidence="8">
    <location>
        <begin position="303"/>
        <end position="321"/>
    </location>
</feature>
<accession>A0ABS8YN24</accession>
<evidence type="ECO:0000313" key="10">
    <source>
        <dbReference type="Proteomes" id="UP001199916"/>
    </source>
</evidence>
<keyword evidence="3" id="KW-0813">Transport</keyword>
<feature type="transmembrane region" description="Helical" evidence="8">
    <location>
        <begin position="333"/>
        <end position="355"/>
    </location>
</feature>
<reference evidence="9 10" key="1">
    <citation type="submission" date="2021-11" db="EMBL/GenBank/DDBJ databases">
        <title>Draft genome sequence of Paenibacillus profundus YoMME, a new Gram-positive bacteria with exoelectrogenic properties.</title>
        <authorList>
            <person name="Hubenova Y."/>
            <person name="Hubenova E."/>
            <person name="Manasiev Y."/>
            <person name="Peykov S."/>
            <person name="Mitov M."/>
        </authorList>
    </citation>
    <scope>NUCLEOTIDE SEQUENCE [LARGE SCALE GENOMIC DNA]</scope>
    <source>
        <strain evidence="9 10">YoMME</strain>
    </source>
</reference>
<feature type="transmembrane region" description="Helical" evidence="8">
    <location>
        <begin position="142"/>
        <end position="164"/>
    </location>
</feature>
<dbReference type="PANTHER" id="PTHR34975:SF2">
    <property type="entry name" value="SPORE GERMINATION PROTEIN A2"/>
    <property type="match status" value="1"/>
</dbReference>
<evidence type="ECO:0000256" key="8">
    <source>
        <dbReference type="SAM" id="Phobius"/>
    </source>
</evidence>
<dbReference type="RefSeq" id="WP_233699207.1">
    <property type="nucleotide sequence ID" value="NZ_JAJNBZ010000044.1"/>
</dbReference>
<feature type="transmembrane region" description="Helical" evidence="8">
    <location>
        <begin position="190"/>
        <end position="207"/>
    </location>
</feature>
<dbReference type="NCBIfam" id="TIGR00912">
    <property type="entry name" value="2A0309"/>
    <property type="match status" value="1"/>
</dbReference>
<keyword evidence="7 8" id="KW-0472">Membrane</keyword>
<comment type="caution">
    <text evidence="9">The sequence shown here is derived from an EMBL/GenBank/DDBJ whole genome shotgun (WGS) entry which is preliminary data.</text>
</comment>
<dbReference type="Gene3D" id="1.20.1740.10">
    <property type="entry name" value="Amino acid/polyamine transporter I"/>
    <property type="match status" value="1"/>
</dbReference>
<feature type="transmembrane region" description="Helical" evidence="8">
    <location>
        <begin position="43"/>
        <end position="62"/>
    </location>
</feature>
<dbReference type="Proteomes" id="UP001199916">
    <property type="component" value="Unassembled WGS sequence"/>
</dbReference>
<proteinExistence type="inferred from homology"/>
<evidence type="ECO:0000256" key="7">
    <source>
        <dbReference type="ARBA" id="ARBA00023136"/>
    </source>
</evidence>
<dbReference type="EMBL" id="JAJNBZ010000044">
    <property type="protein sequence ID" value="MCE5173223.1"/>
    <property type="molecule type" value="Genomic_DNA"/>
</dbReference>
<organism evidence="9 10">
    <name type="scientific">Paenibacillus profundus</name>
    <dbReference type="NCBI Taxonomy" id="1173085"/>
    <lineage>
        <taxon>Bacteria</taxon>
        <taxon>Bacillati</taxon>
        <taxon>Bacillota</taxon>
        <taxon>Bacilli</taxon>
        <taxon>Bacillales</taxon>
        <taxon>Paenibacillaceae</taxon>
        <taxon>Paenibacillus</taxon>
    </lineage>
</organism>
<keyword evidence="10" id="KW-1185">Reference proteome</keyword>
<comment type="subcellular location">
    <subcellularLocation>
        <location evidence="1">Membrane</location>
        <topology evidence="1">Multi-pass membrane protein</topology>
    </subcellularLocation>
</comment>
<dbReference type="InterPro" id="IPR004761">
    <property type="entry name" value="Spore_GerAB"/>
</dbReference>
<evidence type="ECO:0000313" key="9">
    <source>
        <dbReference type="EMBL" id="MCE5173223.1"/>
    </source>
</evidence>